<organism evidence="1">
    <name type="scientific">Cladocopium goreaui</name>
    <dbReference type="NCBI Taxonomy" id="2562237"/>
    <lineage>
        <taxon>Eukaryota</taxon>
        <taxon>Sar</taxon>
        <taxon>Alveolata</taxon>
        <taxon>Dinophyceae</taxon>
        <taxon>Suessiales</taxon>
        <taxon>Symbiodiniaceae</taxon>
        <taxon>Cladocopium</taxon>
    </lineage>
</organism>
<dbReference type="EMBL" id="CAMXCT030002232">
    <property type="protein sequence ID" value="CAL4784030.1"/>
    <property type="molecule type" value="Genomic_DNA"/>
</dbReference>
<dbReference type="EMBL" id="CAMXCT020002232">
    <property type="protein sequence ID" value="CAL1150093.1"/>
    <property type="molecule type" value="Genomic_DNA"/>
</dbReference>
<proteinExistence type="predicted"/>
<dbReference type="PANTHER" id="PTHR46961:SF8">
    <property type="entry name" value="DYNEIN AXONEMAL HEAVY CHAIN 7"/>
    <property type="match status" value="1"/>
</dbReference>
<dbReference type="EMBL" id="CAMXCT010002232">
    <property type="protein sequence ID" value="CAI3996718.1"/>
    <property type="molecule type" value="Genomic_DNA"/>
</dbReference>
<dbReference type="GO" id="GO:0007018">
    <property type="term" value="P:microtubule-based movement"/>
    <property type="evidence" value="ECO:0007669"/>
    <property type="project" value="InterPro"/>
</dbReference>
<evidence type="ECO:0000313" key="1">
    <source>
        <dbReference type="EMBL" id="CAI3996718.1"/>
    </source>
</evidence>
<reference evidence="2" key="2">
    <citation type="submission" date="2024-04" db="EMBL/GenBank/DDBJ databases">
        <authorList>
            <person name="Chen Y."/>
            <person name="Shah S."/>
            <person name="Dougan E. K."/>
            <person name="Thang M."/>
            <person name="Chan C."/>
        </authorList>
    </citation>
    <scope>NUCLEOTIDE SEQUENCE [LARGE SCALE GENOMIC DNA]</scope>
</reference>
<dbReference type="GO" id="GO:0030286">
    <property type="term" value="C:dynein complex"/>
    <property type="evidence" value="ECO:0007669"/>
    <property type="project" value="InterPro"/>
</dbReference>
<accession>A0A9P1CSU2</accession>
<keyword evidence="4" id="KW-1185">Reference proteome</keyword>
<comment type="caution">
    <text evidence="1">The sequence shown here is derived from an EMBL/GenBank/DDBJ whole genome shotgun (WGS) entry which is preliminary data.</text>
</comment>
<feature type="non-terminal residue" evidence="1">
    <location>
        <position position="1"/>
    </location>
</feature>
<dbReference type="GO" id="GO:0051959">
    <property type="term" value="F:dynein light intermediate chain binding"/>
    <property type="evidence" value="ECO:0007669"/>
    <property type="project" value="InterPro"/>
</dbReference>
<evidence type="ECO:0000313" key="2">
    <source>
        <dbReference type="EMBL" id="CAL1150093.1"/>
    </source>
</evidence>
<dbReference type="PANTHER" id="PTHR46961">
    <property type="entry name" value="DYNEIN HEAVY CHAIN 1, AXONEMAL-LIKE PROTEIN"/>
    <property type="match status" value="1"/>
</dbReference>
<dbReference type="AlphaFoldDB" id="A0A9P1CSU2"/>
<dbReference type="InterPro" id="IPR026983">
    <property type="entry name" value="DHC"/>
</dbReference>
<gene>
    <name evidence="1" type="ORF">C1SCF055_LOCUS23167</name>
</gene>
<dbReference type="Proteomes" id="UP001152797">
    <property type="component" value="Unassembled WGS sequence"/>
</dbReference>
<dbReference type="Gene3D" id="1.20.920.60">
    <property type="match status" value="1"/>
</dbReference>
<protein>
    <submittedName>
        <fullName evidence="3">Dynein axonemal heavy chain 1 (Axonemal beta dynein heavy chain 1) (Ciliary dynein heavy chain 1)</fullName>
    </submittedName>
</protein>
<reference evidence="1" key="1">
    <citation type="submission" date="2022-10" db="EMBL/GenBank/DDBJ databases">
        <authorList>
            <person name="Chen Y."/>
            <person name="Dougan E. K."/>
            <person name="Chan C."/>
            <person name="Rhodes N."/>
            <person name="Thang M."/>
        </authorList>
    </citation>
    <scope>NUCLEOTIDE SEQUENCE</scope>
</reference>
<sequence length="164" mass="18229">AAVTKEECQVVEAEAKEGAEKATAIKEDAEKDLNEALPALNVAEKALKALKLSSLQDLRNISQLGYWVEIKALAKPPDGVKLTLEAVCVMFQVKPIKKADPNQPGKKFDDYWEASQKGPLSDPKKLLDDLFEFDKDNIAEPVIKKISEYVDREEILLDPRTCCS</sequence>
<name>A0A9P1CSU2_9DINO</name>
<dbReference type="OrthoDB" id="537704at2759"/>
<evidence type="ECO:0000313" key="4">
    <source>
        <dbReference type="Proteomes" id="UP001152797"/>
    </source>
</evidence>
<evidence type="ECO:0000313" key="3">
    <source>
        <dbReference type="EMBL" id="CAL4784030.1"/>
    </source>
</evidence>
<dbReference type="GO" id="GO:0045505">
    <property type="term" value="F:dynein intermediate chain binding"/>
    <property type="evidence" value="ECO:0007669"/>
    <property type="project" value="InterPro"/>
</dbReference>